<dbReference type="InterPro" id="IPR007275">
    <property type="entry name" value="YTH_domain"/>
</dbReference>
<dbReference type="GO" id="GO:0003723">
    <property type="term" value="F:RNA binding"/>
    <property type="evidence" value="ECO:0007669"/>
    <property type="project" value="InterPro"/>
</dbReference>
<dbReference type="STRING" id="1232681.ADIS_1394"/>
<proteinExistence type="predicted"/>
<dbReference type="PROSITE" id="PS50882">
    <property type="entry name" value="YTH"/>
    <property type="match status" value="1"/>
</dbReference>
<evidence type="ECO:0000313" key="3">
    <source>
        <dbReference type="Proteomes" id="UP000013909"/>
    </source>
</evidence>
<evidence type="ECO:0000313" key="2">
    <source>
        <dbReference type="EMBL" id="EON78197.1"/>
    </source>
</evidence>
<name>R7ZVT4_9BACT</name>
<comment type="caution">
    <text evidence="2">The sequence shown here is derived from an EMBL/GenBank/DDBJ whole genome shotgun (WGS) entry which is preliminary data.</text>
</comment>
<dbReference type="AlphaFoldDB" id="R7ZVT4"/>
<sequence>MFTTNGVFFRKIPFFVYDQLMDKSAEKLPIRLYRNKSEINY</sequence>
<organism evidence="2 3">
    <name type="scientific">Lunatimonas lonarensis</name>
    <dbReference type="NCBI Taxonomy" id="1232681"/>
    <lineage>
        <taxon>Bacteria</taxon>
        <taxon>Pseudomonadati</taxon>
        <taxon>Bacteroidota</taxon>
        <taxon>Cytophagia</taxon>
        <taxon>Cytophagales</taxon>
        <taxon>Cyclobacteriaceae</taxon>
    </lineage>
</organism>
<feature type="domain" description="YTH" evidence="1">
    <location>
        <begin position="1"/>
        <end position="41"/>
    </location>
</feature>
<accession>R7ZVT4</accession>
<gene>
    <name evidence="2" type="ORF">ADIS_1394</name>
</gene>
<reference evidence="2 3" key="1">
    <citation type="submission" date="2013-02" db="EMBL/GenBank/DDBJ databases">
        <title>A novel strain isolated from Lonar lake, Maharashtra, India.</title>
        <authorList>
            <person name="Singh A."/>
        </authorList>
    </citation>
    <scope>NUCLEOTIDE SEQUENCE [LARGE SCALE GENOMIC DNA]</scope>
    <source>
        <strain evidence="2 3">AK24</strain>
    </source>
</reference>
<dbReference type="EMBL" id="AQHR01000041">
    <property type="protein sequence ID" value="EON78197.1"/>
    <property type="molecule type" value="Genomic_DNA"/>
</dbReference>
<evidence type="ECO:0000259" key="1">
    <source>
        <dbReference type="PROSITE" id="PS50882"/>
    </source>
</evidence>
<protein>
    <recommendedName>
        <fullName evidence="1">YTH domain-containing protein</fullName>
    </recommendedName>
</protein>
<keyword evidence="3" id="KW-1185">Reference proteome</keyword>
<dbReference type="Proteomes" id="UP000013909">
    <property type="component" value="Unassembled WGS sequence"/>
</dbReference>